<reference evidence="2" key="1">
    <citation type="submission" date="2018-11" db="EMBL/GenBank/DDBJ databases">
        <authorList>
            <consortium name="Pathogen Informatics"/>
        </authorList>
    </citation>
    <scope>NUCLEOTIDE SEQUENCE</scope>
</reference>
<proteinExistence type="predicted"/>
<gene>
    <name evidence="2" type="ORF">PXEA_LOCUS12949</name>
</gene>
<name>A0A448WT00_9PLAT</name>
<feature type="region of interest" description="Disordered" evidence="1">
    <location>
        <begin position="1"/>
        <end position="65"/>
    </location>
</feature>
<comment type="caution">
    <text evidence="2">The sequence shown here is derived from an EMBL/GenBank/DDBJ whole genome shotgun (WGS) entry which is preliminary data.</text>
</comment>
<feature type="region of interest" description="Disordered" evidence="1">
    <location>
        <begin position="221"/>
        <end position="267"/>
    </location>
</feature>
<feature type="compositionally biased region" description="Basic and acidic residues" evidence="1">
    <location>
        <begin position="244"/>
        <end position="260"/>
    </location>
</feature>
<keyword evidence="3" id="KW-1185">Reference proteome</keyword>
<evidence type="ECO:0000313" key="3">
    <source>
        <dbReference type="Proteomes" id="UP000784294"/>
    </source>
</evidence>
<feature type="compositionally biased region" description="Low complexity" evidence="1">
    <location>
        <begin position="18"/>
        <end position="27"/>
    </location>
</feature>
<dbReference type="EMBL" id="CAAALY010041873">
    <property type="protein sequence ID" value="VEL19509.1"/>
    <property type="molecule type" value="Genomic_DNA"/>
</dbReference>
<evidence type="ECO:0000313" key="2">
    <source>
        <dbReference type="EMBL" id="VEL19509.1"/>
    </source>
</evidence>
<feature type="compositionally biased region" description="Polar residues" evidence="1">
    <location>
        <begin position="223"/>
        <end position="243"/>
    </location>
</feature>
<accession>A0A448WT00</accession>
<dbReference type="Proteomes" id="UP000784294">
    <property type="component" value="Unassembled WGS sequence"/>
</dbReference>
<dbReference type="AlphaFoldDB" id="A0A448WT00"/>
<organism evidence="2 3">
    <name type="scientific">Protopolystoma xenopodis</name>
    <dbReference type="NCBI Taxonomy" id="117903"/>
    <lineage>
        <taxon>Eukaryota</taxon>
        <taxon>Metazoa</taxon>
        <taxon>Spiralia</taxon>
        <taxon>Lophotrochozoa</taxon>
        <taxon>Platyhelminthes</taxon>
        <taxon>Monogenea</taxon>
        <taxon>Polyopisthocotylea</taxon>
        <taxon>Polystomatidea</taxon>
        <taxon>Polystomatidae</taxon>
        <taxon>Protopolystoma</taxon>
    </lineage>
</organism>
<evidence type="ECO:0000256" key="1">
    <source>
        <dbReference type="SAM" id="MobiDB-lite"/>
    </source>
</evidence>
<sequence>MTSHLTPVNLVSPRRRPPQSSRPLSGSSRREHLVPNRPIPFGAKPRPSGPPVHQTARSSGRLDGHQRTITLITNAKIACQLADEHSLTAVTKVAGPDSDGHARSRKLQLNEMSKCHLCGSSSMTLVLVFSLAGSPVLMCRLVYVFRRLYQSFSVSHRLSTCVGAHPPSGCVNREGSEDAPNYRLAICVTSLRAQVRFRPACVGSSHAALLPEVGRRDGCKLDINTNSPAHANTNRPHTQSSHPQSREWRSVERHLPFSDKRGRHVGL</sequence>
<protein>
    <submittedName>
        <fullName evidence="2">Uncharacterized protein</fullName>
    </submittedName>
</protein>